<accession>A0A140DTG8</accession>
<dbReference type="PROSITE" id="PS50935">
    <property type="entry name" value="SSB"/>
    <property type="match status" value="1"/>
</dbReference>
<dbReference type="EMBL" id="CP011391">
    <property type="protein sequence ID" value="AMK53945.1"/>
    <property type="molecule type" value="Genomic_DNA"/>
</dbReference>
<reference evidence="3 4" key="1">
    <citation type="journal article" date="2016" name="Gut Pathog.">
        <title>Whole genome sequencing of "Faecalibaculum rodentium" ALO17, isolated from C57BL/6J laboratory mouse feces.</title>
        <authorList>
            <person name="Lim S."/>
            <person name="Chang D.H."/>
            <person name="Ahn S."/>
            <person name="Kim B.C."/>
        </authorList>
    </citation>
    <scope>NUCLEOTIDE SEQUENCE [LARGE SCALE GENOMIC DNA]</scope>
    <source>
        <strain evidence="3 4">Alo17</strain>
    </source>
</reference>
<dbReference type="STRING" id="1702221.AALO17_08110"/>
<protein>
    <recommendedName>
        <fullName evidence="5">Single-stranded DNA-binding protein</fullName>
    </recommendedName>
</protein>
<gene>
    <name evidence="3" type="ORF">AALO17_08110</name>
</gene>
<dbReference type="Proteomes" id="UP000069771">
    <property type="component" value="Chromosome"/>
</dbReference>
<organism evidence="3 4">
    <name type="scientific">Faecalibaculum rodentium</name>
    <dbReference type="NCBI Taxonomy" id="1702221"/>
    <lineage>
        <taxon>Bacteria</taxon>
        <taxon>Bacillati</taxon>
        <taxon>Bacillota</taxon>
        <taxon>Erysipelotrichia</taxon>
        <taxon>Erysipelotrichales</taxon>
        <taxon>Erysipelotrichaceae</taxon>
        <taxon>Faecalibaculum</taxon>
    </lineage>
</organism>
<proteinExistence type="predicted"/>
<evidence type="ECO:0008006" key="5">
    <source>
        <dbReference type="Google" id="ProtNLM"/>
    </source>
</evidence>
<evidence type="ECO:0000313" key="4">
    <source>
        <dbReference type="Proteomes" id="UP000069771"/>
    </source>
</evidence>
<name>A0A140DTG8_9FIRM</name>
<keyword evidence="1 2" id="KW-0238">DNA-binding</keyword>
<evidence type="ECO:0000313" key="3">
    <source>
        <dbReference type="EMBL" id="AMK53945.1"/>
    </source>
</evidence>
<dbReference type="InterPro" id="IPR000424">
    <property type="entry name" value="Primosome_PriB/ssb"/>
</dbReference>
<keyword evidence="4" id="KW-1185">Reference proteome</keyword>
<dbReference type="SUPFAM" id="SSF50249">
    <property type="entry name" value="Nucleic acid-binding proteins"/>
    <property type="match status" value="1"/>
</dbReference>
<evidence type="ECO:0000256" key="1">
    <source>
        <dbReference type="ARBA" id="ARBA00023125"/>
    </source>
</evidence>
<dbReference type="Pfam" id="PF00436">
    <property type="entry name" value="SSB"/>
    <property type="match status" value="1"/>
</dbReference>
<dbReference type="GO" id="GO:0003697">
    <property type="term" value="F:single-stranded DNA binding"/>
    <property type="evidence" value="ECO:0007669"/>
    <property type="project" value="InterPro"/>
</dbReference>
<dbReference type="InterPro" id="IPR012340">
    <property type="entry name" value="NA-bd_OB-fold"/>
</dbReference>
<evidence type="ECO:0000256" key="2">
    <source>
        <dbReference type="PROSITE-ProRule" id="PRU00252"/>
    </source>
</evidence>
<dbReference type="KEGG" id="fro:AALO17_08110"/>
<sequence>MGIYEKDKIQIEVWRGLAEMLASTCKQGDWVTAKGRIASRPYEKDGKVWNNYNFVAERVDVLK</sequence>
<dbReference type="AlphaFoldDB" id="A0A140DTG8"/>
<dbReference type="Gene3D" id="2.40.50.140">
    <property type="entry name" value="Nucleic acid-binding proteins"/>
    <property type="match status" value="1"/>
</dbReference>